<evidence type="ECO:0008006" key="4">
    <source>
        <dbReference type="Google" id="ProtNLM"/>
    </source>
</evidence>
<dbReference type="Pfam" id="PF12514">
    <property type="entry name" value="DUF3718"/>
    <property type="match status" value="1"/>
</dbReference>
<dbReference type="AlphaFoldDB" id="A0A432WQX1"/>
<comment type="caution">
    <text evidence="2">The sequence shown here is derived from an EMBL/GenBank/DDBJ whole genome shotgun (WGS) entry which is preliminary data.</text>
</comment>
<evidence type="ECO:0000313" key="3">
    <source>
        <dbReference type="Proteomes" id="UP000286934"/>
    </source>
</evidence>
<dbReference type="InterPro" id="IPR022193">
    <property type="entry name" value="DUF3718"/>
</dbReference>
<dbReference type="Proteomes" id="UP000286934">
    <property type="component" value="Unassembled WGS sequence"/>
</dbReference>
<evidence type="ECO:0000313" key="2">
    <source>
        <dbReference type="EMBL" id="RUO36196.1"/>
    </source>
</evidence>
<proteinExistence type="predicted"/>
<sequence>MTRWLLFIAAYFVSIPSHAQGSVGHFYPDFYGTTPEQAARPAQGFTGENVAKDICYSISADNRREFQNILERNSLRIRNMYTAVKCNGYTLLQFAVIAEATDTGLLLTRSLPARMIFEKYENGDSILDWAETTGYHNSPIIHAVRERLPQS</sequence>
<reference evidence="3" key="1">
    <citation type="journal article" date="2018" name="Front. Microbiol.">
        <title>Genome-Based Analysis Reveals the Taxonomy and Diversity of the Family Idiomarinaceae.</title>
        <authorList>
            <person name="Liu Y."/>
            <person name="Lai Q."/>
            <person name="Shao Z."/>
        </authorList>
    </citation>
    <scope>NUCLEOTIDE SEQUENCE [LARGE SCALE GENOMIC DNA]</scope>
    <source>
        <strain evidence="3">AIS</strain>
    </source>
</reference>
<keyword evidence="1" id="KW-0732">Signal</keyword>
<dbReference type="OrthoDB" id="6197363at2"/>
<feature type="signal peptide" evidence="1">
    <location>
        <begin position="1"/>
        <end position="19"/>
    </location>
</feature>
<dbReference type="RefSeq" id="WP_126808246.1">
    <property type="nucleotide sequence ID" value="NZ_PIPP01000004.1"/>
</dbReference>
<keyword evidence="3" id="KW-1185">Reference proteome</keyword>
<evidence type="ECO:0000256" key="1">
    <source>
        <dbReference type="SAM" id="SignalP"/>
    </source>
</evidence>
<name>A0A432WQX1_9GAMM</name>
<accession>A0A432WQX1</accession>
<organism evidence="2 3">
    <name type="scientific">Aliidiomarina shirensis</name>
    <dbReference type="NCBI Taxonomy" id="1048642"/>
    <lineage>
        <taxon>Bacteria</taxon>
        <taxon>Pseudomonadati</taxon>
        <taxon>Pseudomonadota</taxon>
        <taxon>Gammaproteobacteria</taxon>
        <taxon>Alteromonadales</taxon>
        <taxon>Idiomarinaceae</taxon>
        <taxon>Aliidiomarina</taxon>
    </lineage>
</organism>
<protein>
    <recommendedName>
        <fullName evidence="4">DUF3718 domain-containing protein</fullName>
    </recommendedName>
</protein>
<feature type="chain" id="PRO_5019531446" description="DUF3718 domain-containing protein" evidence="1">
    <location>
        <begin position="20"/>
        <end position="151"/>
    </location>
</feature>
<gene>
    <name evidence="2" type="ORF">CWE13_10030</name>
</gene>
<dbReference type="EMBL" id="PIPP01000004">
    <property type="protein sequence ID" value="RUO36196.1"/>
    <property type="molecule type" value="Genomic_DNA"/>
</dbReference>